<proteinExistence type="predicted"/>
<organism evidence="2 3">
    <name type="scientific">Nocardioides nanhaiensis</name>
    <dbReference type="NCBI Taxonomy" id="1476871"/>
    <lineage>
        <taxon>Bacteria</taxon>
        <taxon>Bacillati</taxon>
        <taxon>Actinomycetota</taxon>
        <taxon>Actinomycetes</taxon>
        <taxon>Propionibacteriales</taxon>
        <taxon>Nocardioidaceae</taxon>
        <taxon>Nocardioides</taxon>
    </lineage>
</organism>
<evidence type="ECO:0000313" key="3">
    <source>
        <dbReference type="Proteomes" id="UP001500621"/>
    </source>
</evidence>
<comment type="caution">
    <text evidence="2">The sequence shown here is derived from an EMBL/GenBank/DDBJ whole genome shotgun (WGS) entry which is preliminary data.</text>
</comment>
<dbReference type="RefSeq" id="WP_345264670.1">
    <property type="nucleotide sequence ID" value="NZ_BAABIM010000002.1"/>
</dbReference>
<name>A0ABP8W4H8_9ACTN</name>
<dbReference type="EMBL" id="BAABIM010000002">
    <property type="protein sequence ID" value="GAA4680212.1"/>
    <property type="molecule type" value="Genomic_DNA"/>
</dbReference>
<keyword evidence="3" id="KW-1185">Reference proteome</keyword>
<reference evidence="3" key="1">
    <citation type="journal article" date="2019" name="Int. J. Syst. Evol. Microbiol.">
        <title>The Global Catalogue of Microorganisms (GCM) 10K type strain sequencing project: providing services to taxonomists for standard genome sequencing and annotation.</title>
        <authorList>
            <consortium name="The Broad Institute Genomics Platform"/>
            <consortium name="The Broad Institute Genome Sequencing Center for Infectious Disease"/>
            <person name="Wu L."/>
            <person name="Ma J."/>
        </authorList>
    </citation>
    <scope>NUCLEOTIDE SEQUENCE [LARGE SCALE GENOMIC DNA]</scope>
    <source>
        <strain evidence="3">JCM 18127</strain>
    </source>
</reference>
<sequence>MTLLDPAAEWSTPRDGTAHGRPRTIEFEDGVITVTPLWSDVEGVTFDLNLPDAPLNVNTTARLIDLMSRLLMLSPVM</sequence>
<feature type="region of interest" description="Disordered" evidence="1">
    <location>
        <begin position="1"/>
        <end position="23"/>
    </location>
</feature>
<protein>
    <submittedName>
        <fullName evidence="2">Uncharacterized protein</fullName>
    </submittedName>
</protein>
<gene>
    <name evidence="2" type="ORF">GCM10023226_16750</name>
</gene>
<accession>A0ABP8W4H8</accession>
<dbReference type="Proteomes" id="UP001500621">
    <property type="component" value="Unassembled WGS sequence"/>
</dbReference>
<evidence type="ECO:0000256" key="1">
    <source>
        <dbReference type="SAM" id="MobiDB-lite"/>
    </source>
</evidence>
<evidence type="ECO:0000313" key="2">
    <source>
        <dbReference type="EMBL" id="GAA4680212.1"/>
    </source>
</evidence>